<dbReference type="OrthoDB" id="20522at10239"/>
<accession>M4JFL7</accession>
<feature type="compositionally biased region" description="Acidic residues" evidence="1">
    <location>
        <begin position="77"/>
        <end position="102"/>
    </location>
</feature>
<feature type="region of interest" description="Disordered" evidence="1">
    <location>
        <begin position="1"/>
        <end position="102"/>
    </location>
</feature>
<sequence>MAAPTVATESGDDDPGLEADDEADEAVGESLDEARELAEGAAETPEPDDDPDVAEVDLTDDDLGGSASDLFTGTDDATTDSDDSALSTDDDGDSDDEEEDTDALDALGARGESMEEAINDGAARLAVVGLDDEDDKDGLQEEFTEVFEAFRLGYFGSRFFEEYVFTDDDEVDPMWGLFGAALTCTAFIVWMRPDGDEMVQQAREAVEGLIGGSLT</sequence>
<dbReference type="EMBL" id="KC252997">
    <property type="protein sequence ID" value="AGC65541.1"/>
    <property type="molecule type" value="Genomic_DNA"/>
</dbReference>
<protein>
    <submittedName>
        <fullName evidence="2">Uncharacterized protein</fullName>
    </submittedName>
</protein>
<keyword evidence="3" id="KW-1185">Reference proteome</keyword>
<dbReference type="Proteomes" id="UP000012173">
    <property type="component" value="Segment"/>
</dbReference>
<name>M4JFL7_9VIRU</name>
<feature type="compositionally biased region" description="Acidic residues" evidence="1">
    <location>
        <begin position="10"/>
        <end position="31"/>
    </location>
</feature>
<dbReference type="GeneID" id="15152019"/>
<dbReference type="KEGG" id="vg:15152019"/>
<gene>
    <name evidence="2" type="ORF">HhPH1_gp16</name>
</gene>
<feature type="compositionally biased region" description="Acidic residues" evidence="1">
    <location>
        <begin position="45"/>
        <end position="63"/>
    </location>
</feature>
<evidence type="ECO:0000313" key="2">
    <source>
        <dbReference type="EMBL" id="AGC65541.1"/>
    </source>
</evidence>
<evidence type="ECO:0000256" key="1">
    <source>
        <dbReference type="SAM" id="MobiDB-lite"/>
    </source>
</evidence>
<evidence type="ECO:0000313" key="3">
    <source>
        <dbReference type="Proteomes" id="UP000012173"/>
    </source>
</evidence>
<proteinExistence type="predicted"/>
<dbReference type="RefSeq" id="YP_007761605.1">
    <property type="nucleotide sequence ID" value="NC_020998.1"/>
</dbReference>
<organism evidence="2 3">
    <name type="scientific">Haloarcula hispanica virus PH1</name>
    <dbReference type="NCBI Taxonomy" id="1282967"/>
    <lineage>
        <taxon>Viruses</taxon>
        <taxon>Singelaviria</taxon>
        <taxon>Helvetiavirae</taxon>
        <taxon>Dividoviricota</taxon>
        <taxon>Laserviricetes</taxon>
        <taxon>Halopanivirales</taxon>
        <taxon>Sphaerolipoviridae</taxon>
        <taxon>Alphasphaerolipovirus</taxon>
        <taxon>Alphasphaerolipovirus pinkense</taxon>
    </lineage>
</organism>
<reference evidence="2 3" key="1">
    <citation type="journal article" date="2013" name="Archaea">
        <title>PH1: An Archaeovirus of Haloarcula hispanica Related to SH1 and HHIV-2.</title>
        <authorList>
            <person name="Porter K."/>
            <person name="Tang S.-L."/>
            <person name="Chen C.-P."/>
            <person name="Chiang P.-W."/>
            <person name="Hong M.-J."/>
            <person name="Dyall-Smith M.L."/>
        </authorList>
    </citation>
    <scope>NUCLEOTIDE SEQUENCE [LARGE SCALE GENOMIC DNA]</scope>
    <source>
        <strain evidence="2">1</strain>
    </source>
</reference>